<dbReference type="PaxDb" id="39947-A0A0N7KRL8"/>
<feature type="compositionally biased region" description="Low complexity" evidence="1">
    <location>
        <begin position="99"/>
        <end position="114"/>
    </location>
</feature>
<dbReference type="EMBL" id="AP014966">
    <property type="protein sequence ID" value="BAT10378.1"/>
    <property type="molecule type" value="Genomic_DNA"/>
</dbReference>
<evidence type="ECO:0000256" key="1">
    <source>
        <dbReference type="SAM" id="MobiDB-lite"/>
    </source>
</evidence>
<protein>
    <submittedName>
        <fullName evidence="2">Os10g0334750 protein</fullName>
    </submittedName>
</protein>
<gene>
    <name evidence="2" type="ordered locus">Os10g0334750</name>
    <name evidence="2" type="ORF">OSNPB_100334750</name>
</gene>
<evidence type="ECO:0000313" key="2">
    <source>
        <dbReference type="EMBL" id="BAT10378.1"/>
    </source>
</evidence>
<accession>A0A0N7KRL8</accession>
<keyword evidence="3" id="KW-1185">Reference proteome</keyword>
<reference evidence="3" key="1">
    <citation type="journal article" date="2005" name="Nature">
        <title>The map-based sequence of the rice genome.</title>
        <authorList>
            <consortium name="International rice genome sequencing project (IRGSP)"/>
            <person name="Matsumoto T."/>
            <person name="Wu J."/>
            <person name="Kanamori H."/>
            <person name="Katayose Y."/>
            <person name="Fujisawa M."/>
            <person name="Namiki N."/>
            <person name="Mizuno H."/>
            <person name="Yamamoto K."/>
            <person name="Antonio B.A."/>
            <person name="Baba T."/>
            <person name="Sakata K."/>
            <person name="Nagamura Y."/>
            <person name="Aoki H."/>
            <person name="Arikawa K."/>
            <person name="Arita K."/>
            <person name="Bito T."/>
            <person name="Chiden Y."/>
            <person name="Fujitsuka N."/>
            <person name="Fukunaka R."/>
            <person name="Hamada M."/>
            <person name="Harada C."/>
            <person name="Hayashi A."/>
            <person name="Hijishita S."/>
            <person name="Honda M."/>
            <person name="Hosokawa S."/>
            <person name="Ichikawa Y."/>
            <person name="Idonuma A."/>
            <person name="Iijima M."/>
            <person name="Ikeda M."/>
            <person name="Ikeno M."/>
            <person name="Ito K."/>
            <person name="Ito S."/>
            <person name="Ito T."/>
            <person name="Ito Y."/>
            <person name="Ito Y."/>
            <person name="Iwabuchi A."/>
            <person name="Kamiya K."/>
            <person name="Karasawa W."/>
            <person name="Kurita K."/>
            <person name="Katagiri S."/>
            <person name="Kikuta A."/>
            <person name="Kobayashi H."/>
            <person name="Kobayashi N."/>
            <person name="Machita K."/>
            <person name="Maehara T."/>
            <person name="Masukawa M."/>
            <person name="Mizubayashi T."/>
            <person name="Mukai Y."/>
            <person name="Nagasaki H."/>
            <person name="Nagata Y."/>
            <person name="Naito S."/>
            <person name="Nakashima M."/>
            <person name="Nakama Y."/>
            <person name="Nakamichi Y."/>
            <person name="Nakamura M."/>
            <person name="Meguro A."/>
            <person name="Negishi M."/>
            <person name="Ohta I."/>
            <person name="Ohta T."/>
            <person name="Okamoto M."/>
            <person name="Ono N."/>
            <person name="Saji S."/>
            <person name="Sakaguchi M."/>
            <person name="Sakai K."/>
            <person name="Shibata M."/>
            <person name="Shimokawa T."/>
            <person name="Song J."/>
            <person name="Takazaki Y."/>
            <person name="Terasawa K."/>
            <person name="Tsugane M."/>
            <person name="Tsuji K."/>
            <person name="Ueda S."/>
            <person name="Waki K."/>
            <person name="Yamagata H."/>
            <person name="Yamamoto M."/>
            <person name="Yamamoto S."/>
            <person name="Yamane H."/>
            <person name="Yoshiki S."/>
            <person name="Yoshihara R."/>
            <person name="Yukawa K."/>
            <person name="Zhong H."/>
            <person name="Yano M."/>
            <person name="Yuan Q."/>
            <person name="Ouyang S."/>
            <person name="Liu J."/>
            <person name="Jones K.M."/>
            <person name="Gansberger K."/>
            <person name="Moffat K."/>
            <person name="Hill J."/>
            <person name="Bera J."/>
            <person name="Fadrosh D."/>
            <person name="Jin S."/>
            <person name="Johri S."/>
            <person name="Kim M."/>
            <person name="Overton L."/>
            <person name="Reardon M."/>
            <person name="Tsitrin T."/>
            <person name="Vuong H."/>
            <person name="Weaver B."/>
            <person name="Ciecko A."/>
            <person name="Tallon L."/>
            <person name="Jackson J."/>
            <person name="Pai G."/>
            <person name="Aken S.V."/>
            <person name="Utterback T."/>
            <person name="Reidmuller S."/>
            <person name="Feldblyum T."/>
            <person name="Hsiao J."/>
            <person name="Zismann V."/>
            <person name="Iobst S."/>
            <person name="de Vazeille A.R."/>
            <person name="Buell C.R."/>
            <person name="Ying K."/>
            <person name="Li Y."/>
            <person name="Lu T."/>
            <person name="Huang Y."/>
            <person name="Zhao Q."/>
            <person name="Feng Q."/>
            <person name="Zhang L."/>
            <person name="Zhu J."/>
            <person name="Weng Q."/>
            <person name="Mu J."/>
            <person name="Lu Y."/>
            <person name="Fan D."/>
            <person name="Liu Y."/>
            <person name="Guan J."/>
            <person name="Zhang Y."/>
            <person name="Yu S."/>
            <person name="Liu X."/>
            <person name="Zhang Y."/>
            <person name="Hong G."/>
            <person name="Han B."/>
            <person name="Choisne N."/>
            <person name="Demange N."/>
            <person name="Orjeda G."/>
            <person name="Samain S."/>
            <person name="Cattolico L."/>
            <person name="Pelletier E."/>
            <person name="Couloux A."/>
            <person name="Segurens B."/>
            <person name="Wincker P."/>
            <person name="D'Hont A."/>
            <person name="Scarpelli C."/>
            <person name="Weissenbach J."/>
            <person name="Salanoubat M."/>
            <person name="Quetier F."/>
            <person name="Yu Y."/>
            <person name="Kim H.R."/>
            <person name="Rambo T."/>
            <person name="Currie J."/>
            <person name="Collura K."/>
            <person name="Luo M."/>
            <person name="Yang T."/>
            <person name="Ammiraju J.S.S."/>
            <person name="Engler F."/>
            <person name="Soderlund C."/>
            <person name="Wing R.A."/>
            <person name="Palmer L.E."/>
            <person name="de la Bastide M."/>
            <person name="Spiegel L."/>
            <person name="Nascimento L."/>
            <person name="Zutavern T."/>
            <person name="O'Shaughnessy A."/>
            <person name="Dike S."/>
            <person name="Dedhia N."/>
            <person name="Preston R."/>
            <person name="Balija V."/>
            <person name="McCombie W.R."/>
            <person name="Chow T."/>
            <person name="Chen H."/>
            <person name="Chung M."/>
            <person name="Chen C."/>
            <person name="Shaw J."/>
            <person name="Wu H."/>
            <person name="Hsiao K."/>
            <person name="Chao Y."/>
            <person name="Chu M."/>
            <person name="Cheng C."/>
            <person name="Hour A."/>
            <person name="Lee P."/>
            <person name="Lin S."/>
            <person name="Lin Y."/>
            <person name="Liou J."/>
            <person name="Liu S."/>
            <person name="Hsing Y."/>
            <person name="Raghuvanshi S."/>
            <person name="Mohanty A."/>
            <person name="Bharti A.K."/>
            <person name="Gaur A."/>
            <person name="Gupta V."/>
            <person name="Kumar D."/>
            <person name="Ravi V."/>
            <person name="Vij S."/>
            <person name="Kapur A."/>
            <person name="Khurana P."/>
            <person name="Khurana P."/>
            <person name="Khurana J.P."/>
            <person name="Tyagi A.K."/>
            <person name="Gaikwad K."/>
            <person name="Singh A."/>
            <person name="Dalal V."/>
            <person name="Srivastava S."/>
            <person name="Dixit A."/>
            <person name="Pal A.K."/>
            <person name="Ghazi I.A."/>
            <person name="Yadav M."/>
            <person name="Pandit A."/>
            <person name="Bhargava A."/>
            <person name="Sureshbabu K."/>
            <person name="Batra K."/>
            <person name="Sharma T.R."/>
            <person name="Mohapatra T."/>
            <person name="Singh N.K."/>
            <person name="Messing J."/>
            <person name="Nelson A.B."/>
            <person name="Fuks G."/>
            <person name="Kavchok S."/>
            <person name="Keizer G."/>
            <person name="Linton E."/>
            <person name="Llaca V."/>
            <person name="Song R."/>
            <person name="Tanyolac B."/>
            <person name="Young S."/>
            <person name="Ho-Il K."/>
            <person name="Hahn J.H."/>
            <person name="Sangsakoo G."/>
            <person name="Vanavichit A."/>
            <person name="de Mattos Luiz.A.T."/>
            <person name="Zimmer P.D."/>
            <person name="Malone G."/>
            <person name="Dellagostin O."/>
            <person name="de Oliveira A.C."/>
            <person name="Bevan M."/>
            <person name="Bancroft I."/>
            <person name="Minx P."/>
            <person name="Cordum H."/>
            <person name="Wilson R."/>
            <person name="Cheng Z."/>
            <person name="Jin W."/>
            <person name="Jiang J."/>
            <person name="Leong S.A."/>
            <person name="Iwama H."/>
            <person name="Gojobori T."/>
            <person name="Itoh T."/>
            <person name="Niimura Y."/>
            <person name="Fujii Y."/>
            <person name="Habara T."/>
            <person name="Sakai H."/>
            <person name="Sato Y."/>
            <person name="Wilson G."/>
            <person name="Kumar K."/>
            <person name="McCouch S."/>
            <person name="Juretic N."/>
            <person name="Hoen D."/>
            <person name="Wright S."/>
            <person name="Bruskiewich R."/>
            <person name="Bureau T."/>
            <person name="Miyao A."/>
            <person name="Hirochika H."/>
            <person name="Nishikawa T."/>
            <person name="Kadowaki K."/>
            <person name="Sugiura M."/>
            <person name="Burr B."/>
            <person name="Sasaki T."/>
        </authorList>
    </citation>
    <scope>NUCLEOTIDE SEQUENCE [LARGE SCALE GENOMIC DNA]</scope>
    <source>
        <strain evidence="3">cv. Nipponbare</strain>
    </source>
</reference>
<proteinExistence type="predicted"/>
<evidence type="ECO:0000313" key="3">
    <source>
        <dbReference type="Proteomes" id="UP000059680"/>
    </source>
</evidence>
<reference evidence="2 3" key="3">
    <citation type="journal article" date="2013" name="Rice">
        <title>Improvement of the Oryza sativa Nipponbare reference genome using next generation sequence and optical map data.</title>
        <authorList>
            <person name="Kawahara Y."/>
            <person name="de la Bastide M."/>
            <person name="Hamilton J.P."/>
            <person name="Kanamori H."/>
            <person name="McCombie W.R."/>
            <person name="Ouyang S."/>
            <person name="Schwartz D.C."/>
            <person name="Tanaka T."/>
            <person name="Wu J."/>
            <person name="Zhou S."/>
            <person name="Childs K.L."/>
            <person name="Davidson R.M."/>
            <person name="Lin H."/>
            <person name="Quesada-Ocampo L."/>
            <person name="Vaillancourt B."/>
            <person name="Sakai H."/>
            <person name="Lee S.S."/>
            <person name="Kim J."/>
            <person name="Numa H."/>
            <person name="Itoh T."/>
            <person name="Buell C.R."/>
            <person name="Matsumoto T."/>
        </authorList>
    </citation>
    <scope>NUCLEOTIDE SEQUENCE [LARGE SCALE GENOMIC DNA]</scope>
    <source>
        <strain evidence="3">cv. Nipponbare</strain>
    </source>
</reference>
<dbReference type="InParanoid" id="A0A0N7KRL8"/>
<name>A0A0N7KRL8_ORYSJ</name>
<sequence>MGGADPASSPPASRMALVGRDLPLYVDPAASPPLCMDLSVAAMGGGDTGEGVGHEHGNDSSCDGRHAWELISCRFSHRLHSPLPPSGSQGGAKHVSPIATAAHHQNVAAAPDPN</sequence>
<feature type="region of interest" description="Disordered" evidence="1">
    <location>
        <begin position="80"/>
        <end position="114"/>
    </location>
</feature>
<organism evidence="2 3">
    <name type="scientific">Oryza sativa subsp. japonica</name>
    <name type="common">Rice</name>
    <dbReference type="NCBI Taxonomy" id="39947"/>
    <lineage>
        <taxon>Eukaryota</taxon>
        <taxon>Viridiplantae</taxon>
        <taxon>Streptophyta</taxon>
        <taxon>Embryophyta</taxon>
        <taxon>Tracheophyta</taxon>
        <taxon>Spermatophyta</taxon>
        <taxon>Magnoliopsida</taxon>
        <taxon>Liliopsida</taxon>
        <taxon>Poales</taxon>
        <taxon>Poaceae</taxon>
        <taxon>BOP clade</taxon>
        <taxon>Oryzoideae</taxon>
        <taxon>Oryzeae</taxon>
        <taxon>Oryzinae</taxon>
        <taxon>Oryza</taxon>
        <taxon>Oryza sativa</taxon>
    </lineage>
</organism>
<dbReference type="AlphaFoldDB" id="A0A0N7KRL8"/>
<reference evidence="2 3" key="2">
    <citation type="journal article" date="2013" name="Plant Cell Physiol.">
        <title>Rice Annotation Project Database (RAP-DB): an integrative and interactive database for rice genomics.</title>
        <authorList>
            <person name="Sakai H."/>
            <person name="Lee S.S."/>
            <person name="Tanaka T."/>
            <person name="Numa H."/>
            <person name="Kim J."/>
            <person name="Kawahara Y."/>
            <person name="Wakimoto H."/>
            <person name="Yang C.C."/>
            <person name="Iwamoto M."/>
            <person name="Abe T."/>
            <person name="Yamada Y."/>
            <person name="Muto A."/>
            <person name="Inokuchi H."/>
            <person name="Ikemura T."/>
            <person name="Matsumoto T."/>
            <person name="Sasaki T."/>
            <person name="Itoh T."/>
        </authorList>
    </citation>
    <scope>NUCLEOTIDE SEQUENCE [LARGE SCALE GENOMIC DNA]</scope>
    <source>
        <strain evidence="3">cv. Nipponbare</strain>
    </source>
</reference>
<dbReference type="Proteomes" id="UP000059680">
    <property type="component" value="Chromosome 10"/>
</dbReference>